<evidence type="ECO:0000256" key="8">
    <source>
        <dbReference type="SAM" id="Phobius"/>
    </source>
</evidence>
<dbReference type="InterPro" id="IPR000253">
    <property type="entry name" value="FHA_dom"/>
</dbReference>
<evidence type="ECO:0000256" key="2">
    <source>
        <dbReference type="ARBA" id="ARBA00022475"/>
    </source>
</evidence>
<feature type="transmembrane region" description="Helical" evidence="8">
    <location>
        <begin position="145"/>
        <end position="167"/>
    </location>
</feature>
<dbReference type="Pfam" id="PF00498">
    <property type="entry name" value="FHA"/>
    <property type="match status" value="1"/>
</dbReference>
<feature type="domain" description="FHA" evidence="9">
    <location>
        <begin position="448"/>
        <end position="501"/>
    </location>
</feature>
<proteinExistence type="predicted"/>
<evidence type="ECO:0000259" key="9">
    <source>
        <dbReference type="PROSITE" id="PS50006"/>
    </source>
</evidence>
<dbReference type="GO" id="GO:0005886">
    <property type="term" value="C:plasma membrane"/>
    <property type="evidence" value="ECO:0007669"/>
    <property type="project" value="UniProtKB-SubCell"/>
</dbReference>
<dbReference type="EMBL" id="LT629695">
    <property type="protein sequence ID" value="SDH36706.1"/>
    <property type="molecule type" value="Genomic_DNA"/>
</dbReference>
<keyword evidence="2" id="KW-1003">Cell membrane</keyword>
<dbReference type="CDD" id="cd00060">
    <property type="entry name" value="FHA"/>
    <property type="match status" value="1"/>
</dbReference>
<feature type="compositionally biased region" description="Low complexity" evidence="7">
    <location>
        <begin position="323"/>
        <end position="350"/>
    </location>
</feature>
<dbReference type="STRING" id="399736.SAMN04489720_1056"/>
<keyword evidence="3" id="KW-0597">Phosphoprotein</keyword>
<feature type="transmembrane region" description="Helical" evidence="8">
    <location>
        <begin position="49"/>
        <end position="79"/>
    </location>
</feature>
<dbReference type="InterPro" id="IPR008984">
    <property type="entry name" value="SMAD_FHA_dom_sf"/>
</dbReference>
<protein>
    <submittedName>
        <fullName evidence="10">FHA domain-containing protein</fullName>
    </submittedName>
</protein>
<dbReference type="PRINTS" id="PR01217">
    <property type="entry name" value="PRICHEXTENSN"/>
</dbReference>
<dbReference type="Proteomes" id="UP000198822">
    <property type="component" value="Chromosome I"/>
</dbReference>
<keyword evidence="6 8" id="KW-0472">Membrane</keyword>
<dbReference type="PANTHER" id="PTHR36115">
    <property type="entry name" value="PROLINE-RICH ANTIGEN HOMOLOG-RELATED"/>
    <property type="match status" value="1"/>
</dbReference>
<dbReference type="PROSITE" id="PS50006">
    <property type="entry name" value="FHA_DOMAIN"/>
    <property type="match status" value="1"/>
</dbReference>
<feature type="region of interest" description="Disordered" evidence="7">
    <location>
        <begin position="1"/>
        <end position="21"/>
    </location>
</feature>
<dbReference type="Pfam" id="PF06271">
    <property type="entry name" value="RDD"/>
    <property type="match status" value="1"/>
</dbReference>
<feature type="compositionally biased region" description="Pro residues" evidence="7">
    <location>
        <begin position="270"/>
        <end position="281"/>
    </location>
</feature>
<feature type="compositionally biased region" description="Low complexity" evidence="7">
    <location>
        <begin position="376"/>
        <end position="388"/>
    </location>
</feature>
<evidence type="ECO:0000313" key="10">
    <source>
        <dbReference type="EMBL" id="SDH36706.1"/>
    </source>
</evidence>
<feature type="transmembrane region" description="Helical" evidence="8">
    <location>
        <begin position="85"/>
        <end position="109"/>
    </location>
</feature>
<evidence type="ECO:0000256" key="1">
    <source>
        <dbReference type="ARBA" id="ARBA00004651"/>
    </source>
</evidence>
<keyword evidence="5 8" id="KW-1133">Transmembrane helix</keyword>
<evidence type="ECO:0000313" key="11">
    <source>
        <dbReference type="Proteomes" id="UP000198822"/>
    </source>
</evidence>
<dbReference type="InterPro" id="IPR010432">
    <property type="entry name" value="RDD"/>
</dbReference>
<organism evidence="10 11">
    <name type="scientific">Agrococcus jejuensis</name>
    <dbReference type="NCBI Taxonomy" id="399736"/>
    <lineage>
        <taxon>Bacteria</taxon>
        <taxon>Bacillati</taxon>
        <taxon>Actinomycetota</taxon>
        <taxon>Actinomycetes</taxon>
        <taxon>Micrococcales</taxon>
        <taxon>Microbacteriaceae</taxon>
        <taxon>Agrococcus</taxon>
    </lineage>
</organism>
<feature type="compositionally biased region" description="Pro residues" evidence="7">
    <location>
        <begin position="389"/>
        <end position="400"/>
    </location>
</feature>
<name>A0A1G8BTS8_9MICO</name>
<feature type="compositionally biased region" description="Pro residues" evidence="7">
    <location>
        <begin position="351"/>
        <end position="375"/>
    </location>
</feature>
<evidence type="ECO:0000256" key="7">
    <source>
        <dbReference type="SAM" id="MobiDB-lite"/>
    </source>
</evidence>
<dbReference type="PANTHER" id="PTHR36115:SF6">
    <property type="entry name" value="PROLINE-RICH ANTIGEN HOMOLOG"/>
    <property type="match status" value="1"/>
</dbReference>
<gene>
    <name evidence="10" type="ORF">SAMN04489720_1056</name>
</gene>
<evidence type="ECO:0000256" key="4">
    <source>
        <dbReference type="ARBA" id="ARBA00022692"/>
    </source>
</evidence>
<dbReference type="SUPFAM" id="SSF49879">
    <property type="entry name" value="SMAD/FHA domain"/>
    <property type="match status" value="1"/>
</dbReference>
<accession>A0A1G8BTS8</accession>
<evidence type="ECO:0000256" key="3">
    <source>
        <dbReference type="ARBA" id="ARBA00022553"/>
    </source>
</evidence>
<dbReference type="AlphaFoldDB" id="A0A1G8BTS8"/>
<keyword evidence="4 8" id="KW-0812">Transmembrane</keyword>
<feature type="compositionally biased region" description="Basic and acidic residues" evidence="7">
    <location>
        <begin position="1"/>
        <end position="15"/>
    </location>
</feature>
<comment type="subcellular location">
    <subcellularLocation>
        <location evidence="1">Cell membrane</location>
        <topology evidence="1">Multi-pass membrane protein</topology>
    </subcellularLocation>
</comment>
<dbReference type="OrthoDB" id="4625746at2"/>
<reference evidence="11" key="1">
    <citation type="submission" date="2016-10" db="EMBL/GenBank/DDBJ databases">
        <authorList>
            <person name="Varghese N."/>
            <person name="Submissions S."/>
        </authorList>
    </citation>
    <scope>NUCLEOTIDE SEQUENCE [LARGE SCALE GENOMIC DNA]</scope>
    <source>
        <strain evidence="11">DSM 22002</strain>
    </source>
</reference>
<dbReference type="Gene3D" id="2.60.200.20">
    <property type="match status" value="1"/>
</dbReference>
<sequence>MIWSIDEGRDTRPEGVDEDGIPDPAYAASLGLVPAPIGRRIAATLVDAAVYALLALPLVIGASPRIVSLLTGAVSWYGFVNHPDFVLTLVFTAASVVLTLAFTIVQLVLHGRKGVTLGKALTGLRTVNVATLASPGFGRVLLRGVVLYASSIVPVVGPALFLASPLMDRTGRRRGWLDLVGRTWLVDATNGLDPYDVKRMRIARKTVSADPIAEQQVLPSLATPVQHGAPVAYQPGARVSAGVLGVARPHAPGEQQTVGIASSQAAQPSAPAPQQPTPSAPYRPGELSGMPDVPPVPSSPFATPSGVPSAPQLAQAGQPSVGVPTASPVAPQQVPQQAPVAPQQWQAPQAPVVPPTPPLAQPVPQPAPAQPPVAQPPAAQAPVAQAPVAQPPAAPAPAAPSVPDATIVPSQLHADDDDEDLGATRIVRPRALVLELDDGARIQLGGRVLIGRNPTLQPGEAGTLVPIPDDTRSVSKTHVAIDVEGGTIQVIDRHSTNGTAIVHGGKETRLVGGVPTRAEVGDTVLLGDRRAVISRG</sequence>
<dbReference type="RefSeq" id="WP_092503095.1">
    <property type="nucleotide sequence ID" value="NZ_LT629695.1"/>
</dbReference>
<evidence type="ECO:0000256" key="6">
    <source>
        <dbReference type="ARBA" id="ARBA00023136"/>
    </source>
</evidence>
<dbReference type="InterPro" id="IPR051791">
    <property type="entry name" value="Pra-immunoreactive"/>
</dbReference>
<keyword evidence="11" id="KW-1185">Reference proteome</keyword>
<feature type="region of interest" description="Disordered" evidence="7">
    <location>
        <begin position="251"/>
        <end position="404"/>
    </location>
</feature>
<evidence type="ECO:0000256" key="5">
    <source>
        <dbReference type="ARBA" id="ARBA00022989"/>
    </source>
</evidence>